<feature type="chain" id="PRO_5012606380" description="SH3b domain-containing protein" evidence="3">
    <location>
        <begin position="23"/>
        <end position="841"/>
    </location>
</feature>
<sequence>MQRIRISLSLGLLVFLAAFARAQTVRWEPASGSLAHNQTSELSLIFENCEPTAAPEIPAIPGLTLQRGGEIRNTSIINGRRSENVTWMFAARPSLKQRISIPAFGVETDKGRLTVAPATFEVGEATIGGNLSLESVVTARFQTPREVWAGEIFPITYKLSTLRRYFHSFGSYLEWPPAPFVIEDWSKGELKEAVIAGENHVVLEQNTRALARTTGTVTLNAGNQLVNVIKGTDMWGRANLDQFAVTSDRPSVTVKPLPTGAPAAFNGAVGQFTLQSKIVPVSANVGDPITWTLTLSGAGNWPDLPGLPAREASKDFRVVQPQAKRTNKEGTLFEATLVEDVVLIPTKPGTYTLGPVTFAYFDPAKGTYQTATAPRTTVTIAPAATSAPTASTQNTPASTASAATPAKTLTPPAAPAAIPRDPLPGSAEAPLPLSPRTLLLAALSPLLPLLLFWFILALRRAKQTDPLRPQREARARLAATIAELRTAKDRAQIVALLQAWQRDTAALWPLARAVPSATDFAASDGGAVPSPRVPDSSSPWSTLWLEAERCLYRSDTPLPADWTARAEAALAARPVKSFSAFSLFLPRNLLPFAAALALVLLSFPGSLSAQDAAKAAYDRSDFTTAEKTWRDQLAKTPTNWIAHHNLALALAQQNRWQEAAAHSATAFVQHSSDASVRWHLALTLDKAGYAPTTISAFINPSPLHNLARRFSPAEWQRVIIAASALAALALALALLRLHGSCSRALKPAAWTLALLSLLVLATGLLSLRLYSPTSDLRAALVWKQTTLRSIPTEADTAQKTTPLAAGSIAVIDKTYLGWSRLAFKNGQTGWVRHEDLRQLWR</sequence>
<dbReference type="Proteomes" id="UP000217265">
    <property type="component" value="Chromosome"/>
</dbReference>
<keyword evidence="5" id="KW-1185">Reference proteome</keyword>
<dbReference type="SUPFAM" id="SSF48452">
    <property type="entry name" value="TPR-like"/>
    <property type="match status" value="1"/>
</dbReference>
<evidence type="ECO:0000256" key="1">
    <source>
        <dbReference type="SAM" id="MobiDB-lite"/>
    </source>
</evidence>
<evidence type="ECO:0000256" key="3">
    <source>
        <dbReference type="SAM" id="SignalP"/>
    </source>
</evidence>
<dbReference type="RefSeq" id="WP_096054159.1">
    <property type="nucleotide sequence ID" value="NZ_CP023344.1"/>
</dbReference>
<feature type="signal peptide" evidence="3">
    <location>
        <begin position="1"/>
        <end position="22"/>
    </location>
</feature>
<reference evidence="4 5" key="1">
    <citation type="submission" date="2017-09" db="EMBL/GenBank/DDBJ databases">
        <title>Complete genome sequence of Verrucomicrobial strain HZ-65, isolated from freshwater.</title>
        <authorList>
            <person name="Choi A."/>
        </authorList>
    </citation>
    <scope>NUCLEOTIDE SEQUENCE [LARGE SCALE GENOMIC DNA]</scope>
    <source>
        <strain evidence="4 5">HZ-65</strain>
    </source>
</reference>
<evidence type="ECO:0008006" key="6">
    <source>
        <dbReference type="Google" id="ProtNLM"/>
    </source>
</evidence>
<evidence type="ECO:0000313" key="5">
    <source>
        <dbReference type="Proteomes" id="UP000217265"/>
    </source>
</evidence>
<dbReference type="Pfam" id="PF13584">
    <property type="entry name" value="BatD"/>
    <property type="match status" value="1"/>
</dbReference>
<feature type="region of interest" description="Disordered" evidence="1">
    <location>
        <begin position="384"/>
        <end position="423"/>
    </location>
</feature>
<keyword evidence="2" id="KW-1133">Transmembrane helix</keyword>
<organism evidence="4 5">
    <name type="scientific">Nibricoccus aquaticus</name>
    <dbReference type="NCBI Taxonomy" id="2576891"/>
    <lineage>
        <taxon>Bacteria</taxon>
        <taxon>Pseudomonadati</taxon>
        <taxon>Verrucomicrobiota</taxon>
        <taxon>Opitutia</taxon>
        <taxon>Opitutales</taxon>
        <taxon>Opitutaceae</taxon>
        <taxon>Nibricoccus</taxon>
    </lineage>
</organism>
<protein>
    <recommendedName>
        <fullName evidence="6">SH3b domain-containing protein</fullName>
    </recommendedName>
</protein>
<accession>A0A290Q200</accession>
<dbReference type="InterPro" id="IPR011990">
    <property type="entry name" value="TPR-like_helical_dom_sf"/>
</dbReference>
<gene>
    <name evidence="4" type="ORF">CMV30_00220</name>
</gene>
<proteinExistence type="predicted"/>
<keyword evidence="3" id="KW-0732">Signal</keyword>
<dbReference type="OrthoDB" id="180318at2"/>
<dbReference type="KEGG" id="vbh:CMV30_00220"/>
<dbReference type="PANTHER" id="PTHR40940">
    <property type="entry name" value="PROTEIN BATD-RELATED"/>
    <property type="match status" value="1"/>
</dbReference>
<evidence type="ECO:0000313" key="4">
    <source>
        <dbReference type="EMBL" id="ATC62524.1"/>
    </source>
</evidence>
<name>A0A290Q200_9BACT</name>
<dbReference type="Gene3D" id="1.25.40.10">
    <property type="entry name" value="Tetratricopeptide repeat domain"/>
    <property type="match status" value="1"/>
</dbReference>
<dbReference type="EMBL" id="CP023344">
    <property type="protein sequence ID" value="ATC62524.1"/>
    <property type="molecule type" value="Genomic_DNA"/>
</dbReference>
<feature type="compositionally biased region" description="Low complexity" evidence="1">
    <location>
        <begin position="384"/>
        <end position="417"/>
    </location>
</feature>
<evidence type="ECO:0000256" key="2">
    <source>
        <dbReference type="SAM" id="Phobius"/>
    </source>
</evidence>
<dbReference type="PANTHER" id="PTHR40940:SF2">
    <property type="entry name" value="BATD"/>
    <property type="match status" value="1"/>
</dbReference>
<keyword evidence="2" id="KW-0472">Membrane</keyword>
<keyword evidence="2" id="KW-0812">Transmembrane</keyword>
<feature type="transmembrane region" description="Helical" evidence="2">
    <location>
        <begin position="718"/>
        <end position="737"/>
    </location>
</feature>
<feature type="transmembrane region" description="Helical" evidence="2">
    <location>
        <begin position="438"/>
        <end position="458"/>
    </location>
</feature>
<dbReference type="InterPro" id="IPR025738">
    <property type="entry name" value="BatD"/>
</dbReference>
<feature type="transmembrane region" description="Helical" evidence="2">
    <location>
        <begin position="749"/>
        <end position="770"/>
    </location>
</feature>
<dbReference type="AlphaFoldDB" id="A0A290Q200"/>